<proteinExistence type="predicted"/>
<feature type="region of interest" description="Disordered" evidence="1">
    <location>
        <begin position="1"/>
        <end position="105"/>
    </location>
</feature>
<dbReference type="AlphaFoldDB" id="A0A175W3G2"/>
<name>A0A175W3G2_9PEZI</name>
<keyword evidence="3" id="KW-1185">Reference proteome</keyword>
<evidence type="ECO:0000313" key="2">
    <source>
        <dbReference type="EMBL" id="KXX78226.1"/>
    </source>
</evidence>
<feature type="compositionally biased region" description="Low complexity" evidence="1">
    <location>
        <begin position="46"/>
        <end position="70"/>
    </location>
</feature>
<evidence type="ECO:0000313" key="3">
    <source>
        <dbReference type="Proteomes" id="UP000078237"/>
    </source>
</evidence>
<dbReference type="Proteomes" id="UP000078237">
    <property type="component" value="Unassembled WGS sequence"/>
</dbReference>
<organism evidence="2 3">
    <name type="scientific">Madurella mycetomatis</name>
    <dbReference type="NCBI Taxonomy" id="100816"/>
    <lineage>
        <taxon>Eukaryota</taxon>
        <taxon>Fungi</taxon>
        <taxon>Dikarya</taxon>
        <taxon>Ascomycota</taxon>
        <taxon>Pezizomycotina</taxon>
        <taxon>Sordariomycetes</taxon>
        <taxon>Sordariomycetidae</taxon>
        <taxon>Sordariales</taxon>
        <taxon>Sordariales incertae sedis</taxon>
        <taxon>Madurella</taxon>
    </lineage>
</organism>
<dbReference type="OrthoDB" id="10661913at2759"/>
<dbReference type="VEuPathDB" id="FungiDB:MMYC01_205072"/>
<accession>A0A175W3G2</accession>
<feature type="region of interest" description="Disordered" evidence="1">
    <location>
        <begin position="171"/>
        <end position="206"/>
    </location>
</feature>
<dbReference type="EMBL" id="LCTW02000129">
    <property type="protein sequence ID" value="KXX78226.1"/>
    <property type="molecule type" value="Genomic_DNA"/>
</dbReference>
<gene>
    <name evidence="2" type="ORF">MMYC01_205072</name>
</gene>
<feature type="compositionally biased region" description="Polar residues" evidence="1">
    <location>
        <begin position="1"/>
        <end position="11"/>
    </location>
</feature>
<sequence length="206" mass="22198">MPSVQTNNNRDSGWPPVNMMTSNNNMNSRSIRNSANSGNMPSTNMPSAQASSSRGRSRPPTAASVSLSSRHTSRSEVTVFPSSPASFTVEGRTSGVGSRADSAYSRGPSAVFRAAFNGLPPDNFAGSARQPGDNWQSDKKKNKQVLRVDPDNLSIAAKIGIFLLGTTPKKLEKAARVSHEKRQRERDRRRMQRGGGDDGALGCFDD</sequence>
<reference evidence="2 3" key="1">
    <citation type="journal article" date="2016" name="Genome Announc.">
        <title>Genome Sequence of Madurella mycetomatis mm55, Isolated from a Human Mycetoma Case in Sudan.</title>
        <authorList>
            <person name="Smit S."/>
            <person name="Derks M.F."/>
            <person name="Bervoets S."/>
            <person name="Fahal A."/>
            <person name="van Leeuwen W."/>
            <person name="van Belkum A."/>
            <person name="van de Sande W.W."/>
        </authorList>
    </citation>
    <scope>NUCLEOTIDE SEQUENCE [LARGE SCALE GENOMIC DNA]</scope>
    <source>
        <strain evidence="3">mm55</strain>
    </source>
</reference>
<feature type="compositionally biased region" description="Low complexity" evidence="1">
    <location>
        <begin position="18"/>
        <end position="39"/>
    </location>
</feature>
<protein>
    <submittedName>
        <fullName evidence="2">Uncharacterized protein</fullName>
    </submittedName>
</protein>
<comment type="caution">
    <text evidence="2">The sequence shown here is derived from an EMBL/GenBank/DDBJ whole genome shotgun (WGS) entry which is preliminary data.</text>
</comment>
<feature type="region of interest" description="Disordered" evidence="1">
    <location>
        <begin position="122"/>
        <end position="144"/>
    </location>
</feature>
<evidence type="ECO:0000256" key="1">
    <source>
        <dbReference type="SAM" id="MobiDB-lite"/>
    </source>
</evidence>
<feature type="compositionally biased region" description="Basic and acidic residues" evidence="1">
    <location>
        <begin position="171"/>
        <end position="188"/>
    </location>
</feature>